<evidence type="ECO:0000313" key="7">
    <source>
        <dbReference type="EMBL" id="REG81995.1"/>
    </source>
</evidence>
<dbReference type="PANTHER" id="PTHR30537:SF3">
    <property type="entry name" value="TRANSCRIPTIONAL REGULATORY PROTEIN"/>
    <property type="match status" value="1"/>
</dbReference>
<dbReference type="InterPro" id="IPR058163">
    <property type="entry name" value="LysR-type_TF_proteobact-type"/>
</dbReference>
<keyword evidence="5" id="KW-0175">Coiled coil</keyword>
<sequence length="295" mass="32875">MHRIRWDDLQYVLAVANEGSLSAAARALGVNHSTVLRRLESFEYRHKVQVFHKLATGYKLTVEGNELLESALSIASEVKDLERRLSGKERELEGELRVTTTDSLLRLVLGKHLATFHRLYPRITLSLTVTPQQLALSQLESDVAIRIATTLDERLVGHKLCRISFGVYGSAEYVAKLQGKKVLTSAHWLEMRLASTARFISSDIPAEMVVLRADSYEPLLVAAEQGMGLVCMPCFIGESSDKLQRVDMPLAGKPIDLYVISHKDLAGSAKVKAFFEFIKRELKDDYHRIAGLGGA</sequence>
<dbReference type="AlphaFoldDB" id="A0A3E0DHC9"/>
<comment type="similarity">
    <text evidence="1">Belongs to the LysR transcriptional regulatory family.</text>
</comment>
<dbReference type="GO" id="GO:0006351">
    <property type="term" value="P:DNA-templated transcription"/>
    <property type="evidence" value="ECO:0007669"/>
    <property type="project" value="TreeGrafter"/>
</dbReference>
<keyword evidence="2" id="KW-0805">Transcription regulation</keyword>
<feature type="domain" description="HTH lysR-type" evidence="6">
    <location>
        <begin position="4"/>
        <end position="61"/>
    </location>
</feature>
<dbReference type="GO" id="GO:0043565">
    <property type="term" value="F:sequence-specific DNA binding"/>
    <property type="evidence" value="ECO:0007669"/>
    <property type="project" value="TreeGrafter"/>
</dbReference>
<evidence type="ECO:0000256" key="1">
    <source>
        <dbReference type="ARBA" id="ARBA00009437"/>
    </source>
</evidence>
<organism evidence="7 8">
    <name type="scientific">Marinomonas pollencensis</name>
    <dbReference type="NCBI Taxonomy" id="491954"/>
    <lineage>
        <taxon>Bacteria</taxon>
        <taxon>Pseudomonadati</taxon>
        <taxon>Pseudomonadota</taxon>
        <taxon>Gammaproteobacteria</taxon>
        <taxon>Oceanospirillales</taxon>
        <taxon>Oceanospirillaceae</taxon>
        <taxon>Marinomonas</taxon>
    </lineage>
</organism>
<dbReference type="Proteomes" id="UP000256542">
    <property type="component" value="Unassembled WGS sequence"/>
</dbReference>
<dbReference type="PANTHER" id="PTHR30537">
    <property type="entry name" value="HTH-TYPE TRANSCRIPTIONAL REGULATOR"/>
    <property type="match status" value="1"/>
</dbReference>
<evidence type="ECO:0000256" key="4">
    <source>
        <dbReference type="ARBA" id="ARBA00023163"/>
    </source>
</evidence>
<dbReference type="OrthoDB" id="570111at2"/>
<gene>
    <name evidence="7" type="ORF">DFP81_11175</name>
</gene>
<evidence type="ECO:0000256" key="2">
    <source>
        <dbReference type="ARBA" id="ARBA00023015"/>
    </source>
</evidence>
<evidence type="ECO:0000259" key="6">
    <source>
        <dbReference type="PROSITE" id="PS50931"/>
    </source>
</evidence>
<dbReference type="Gene3D" id="3.40.190.290">
    <property type="match status" value="1"/>
</dbReference>
<dbReference type="Pfam" id="PF00126">
    <property type="entry name" value="HTH_1"/>
    <property type="match status" value="1"/>
</dbReference>
<dbReference type="InterPro" id="IPR005119">
    <property type="entry name" value="LysR_subst-bd"/>
</dbReference>
<dbReference type="SUPFAM" id="SSF53850">
    <property type="entry name" value="Periplasmic binding protein-like II"/>
    <property type="match status" value="1"/>
</dbReference>
<keyword evidence="8" id="KW-1185">Reference proteome</keyword>
<dbReference type="GO" id="GO:0003700">
    <property type="term" value="F:DNA-binding transcription factor activity"/>
    <property type="evidence" value="ECO:0007669"/>
    <property type="project" value="InterPro"/>
</dbReference>
<evidence type="ECO:0000313" key="8">
    <source>
        <dbReference type="Proteomes" id="UP000256542"/>
    </source>
</evidence>
<comment type="caution">
    <text evidence="7">The sequence shown here is derived from an EMBL/GenBank/DDBJ whole genome shotgun (WGS) entry which is preliminary data.</text>
</comment>
<proteinExistence type="inferred from homology"/>
<feature type="coiled-coil region" evidence="5">
    <location>
        <begin position="71"/>
        <end position="98"/>
    </location>
</feature>
<dbReference type="SUPFAM" id="SSF46785">
    <property type="entry name" value="Winged helix' DNA-binding domain"/>
    <property type="match status" value="1"/>
</dbReference>
<dbReference type="PROSITE" id="PS50931">
    <property type="entry name" value="HTH_LYSR"/>
    <property type="match status" value="1"/>
</dbReference>
<protein>
    <submittedName>
        <fullName evidence="7">DNA-binding transcriptional LysR family regulator</fullName>
    </submittedName>
</protein>
<keyword evidence="4" id="KW-0804">Transcription</keyword>
<dbReference type="InterPro" id="IPR036390">
    <property type="entry name" value="WH_DNA-bd_sf"/>
</dbReference>
<dbReference type="RefSeq" id="WP_115898602.1">
    <property type="nucleotide sequence ID" value="NZ_QUNG01000011.1"/>
</dbReference>
<name>A0A3E0DHC9_9GAMM</name>
<dbReference type="InterPro" id="IPR036388">
    <property type="entry name" value="WH-like_DNA-bd_sf"/>
</dbReference>
<dbReference type="InterPro" id="IPR000847">
    <property type="entry name" value="LysR_HTH_N"/>
</dbReference>
<keyword evidence="3 7" id="KW-0238">DNA-binding</keyword>
<dbReference type="EMBL" id="QUNG01000011">
    <property type="protein sequence ID" value="REG81995.1"/>
    <property type="molecule type" value="Genomic_DNA"/>
</dbReference>
<dbReference type="Gene3D" id="1.10.10.10">
    <property type="entry name" value="Winged helix-like DNA-binding domain superfamily/Winged helix DNA-binding domain"/>
    <property type="match status" value="1"/>
</dbReference>
<evidence type="ECO:0000256" key="5">
    <source>
        <dbReference type="SAM" id="Coils"/>
    </source>
</evidence>
<evidence type="ECO:0000256" key="3">
    <source>
        <dbReference type="ARBA" id="ARBA00023125"/>
    </source>
</evidence>
<dbReference type="Pfam" id="PF03466">
    <property type="entry name" value="LysR_substrate"/>
    <property type="match status" value="1"/>
</dbReference>
<accession>A0A3E0DHC9</accession>
<reference evidence="7 8" key="1">
    <citation type="submission" date="2018-08" db="EMBL/GenBank/DDBJ databases">
        <title>Genomic Encyclopedia of Type Strains, Phase III (KMG-III): the genomes of soil and plant-associated and newly described type strains.</title>
        <authorList>
            <person name="Whitman W."/>
        </authorList>
    </citation>
    <scope>NUCLEOTIDE SEQUENCE [LARGE SCALE GENOMIC DNA]</scope>
    <source>
        <strain evidence="7 8">CECT 7375</strain>
    </source>
</reference>